<dbReference type="InterPro" id="IPR026875">
    <property type="entry name" value="PHydrolase_assoc_dom"/>
</dbReference>
<dbReference type="EMBL" id="FNKX01000001">
    <property type="protein sequence ID" value="SDQ64616.1"/>
    <property type="molecule type" value="Genomic_DNA"/>
</dbReference>
<dbReference type="Pfam" id="PF01966">
    <property type="entry name" value="HD"/>
    <property type="match status" value="1"/>
</dbReference>
<proteinExistence type="inferred from homology"/>
<dbReference type="InterPro" id="IPR003607">
    <property type="entry name" value="HD/PDEase_dom"/>
</dbReference>
<dbReference type="NCBIfam" id="NF002326">
    <property type="entry name" value="PRK01286.1-1"/>
    <property type="match status" value="1"/>
</dbReference>
<dbReference type="Pfam" id="PF13286">
    <property type="entry name" value="HD_assoc"/>
    <property type="match status" value="1"/>
</dbReference>
<keyword evidence="6" id="KW-1185">Reference proteome</keyword>
<dbReference type="Proteomes" id="UP000199365">
    <property type="component" value="Unassembled WGS sequence"/>
</dbReference>
<dbReference type="Gene3D" id="1.10.3210.10">
    <property type="entry name" value="Hypothetical protein af1432"/>
    <property type="match status" value="1"/>
</dbReference>
<accession>A0A1H1CLX7</accession>
<evidence type="ECO:0000313" key="5">
    <source>
        <dbReference type="EMBL" id="SDQ64616.1"/>
    </source>
</evidence>
<evidence type="ECO:0000259" key="4">
    <source>
        <dbReference type="PROSITE" id="PS51831"/>
    </source>
</evidence>
<evidence type="ECO:0000256" key="2">
    <source>
        <dbReference type="HAMAP-Rule" id="MF_01212"/>
    </source>
</evidence>
<feature type="compositionally biased region" description="Basic and acidic residues" evidence="3">
    <location>
        <begin position="1"/>
        <end position="11"/>
    </location>
</feature>
<dbReference type="PROSITE" id="PS51831">
    <property type="entry name" value="HD"/>
    <property type="match status" value="1"/>
</dbReference>
<dbReference type="FunFam" id="1.10.3210.10:FF:000024">
    <property type="entry name" value="Deoxyguanosinetriphosphate triphosphohydrolase-like protein"/>
    <property type="match status" value="1"/>
</dbReference>
<name>A0A1H1CLX7_9BURK</name>
<evidence type="ECO:0000256" key="1">
    <source>
        <dbReference type="ARBA" id="ARBA00022801"/>
    </source>
</evidence>
<protein>
    <recommendedName>
        <fullName evidence="2">Deoxyguanosinetriphosphate triphosphohydrolase-like protein</fullName>
    </recommendedName>
</protein>
<dbReference type="NCBIfam" id="TIGR01353">
    <property type="entry name" value="dGTP_triPase"/>
    <property type="match status" value="1"/>
</dbReference>
<dbReference type="InterPro" id="IPR050135">
    <property type="entry name" value="dGTPase-like"/>
</dbReference>
<dbReference type="CDD" id="cd00077">
    <property type="entry name" value="HDc"/>
    <property type="match status" value="1"/>
</dbReference>
<dbReference type="PANTHER" id="PTHR11373">
    <property type="entry name" value="DEOXYNUCLEOSIDE TRIPHOSPHATE TRIPHOSPHOHYDROLASE"/>
    <property type="match status" value="1"/>
</dbReference>
<dbReference type="GO" id="GO:0008832">
    <property type="term" value="F:dGTPase activity"/>
    <property type="evidence" value="ECO:0007669"/>
    <property type="project" value="TreeGrafter"/>
</dbReference>
<evidence type="ECO:0000313" key="6">
    <source>
        <dbReference type="Proteomes" id="UP000199365"/>
    </source>
</evidence>
<dbReference type="AlphaFoldDB" id="A0A1H1CLX7"/>
<dbReference type="PANTHER" id="PTHR11373:SF43">
    <property type="entry name" value="DEOXYGUANOSINETRIPHOSPHATE TRIPHOSPHOHYDROLASE-LIKE PROTEIN"/>
    <property type="match status" value="1"/>
</dbReference>
<feature type="domain" description="HD" evidence="4">
    <location>
        <begin position="115"/>
        <end position="246"/>
    </location>
</feature>
<dbReference type="InterPro" id="IPR006674">
    <property type="entry name" value="HD_domain"/>
</dbReference>
<reference evidence="6" key="1">
    <citation type="submission" date="2016-10" db="EMBL/GenBank/DDBJ databases">
        <authorList>
            <person name="Varghese N."/>
            <person name="Submissions S."/>
        </authorList>
    </citation>
    <scope>NUCLEOTIDE SEQUENCE [LARGE SCALE GENOMIC DNA]</scope>
    <source>
        <strain evidence="6">DUS833</strain>
    </source>
</reference>
<dbReference type="SMART" id="SM00471">
    <property type="entry name" value="HDc"/>
    <property type="match status" value="1"/>
</dbReference>
<keyword evidence="1 2" id="KW-0378">Hydrolase</keyword>
<feature type="region of interest" description="Disordered" evidence="3">
    <location>
        <begin position="1"/>
        <end position="22"/>
    </location>
</feature>
<organism evidence="5 6">
    <name type="scientific">Paraburkholderia tuberum</name>
    <dbReference type="NCBI Taxonomy" id="157910"/>
    <lineage>
        <taxon>Bacteria</taxon>
        <taxon>Pseudomonadati</taxon>
        <taxon>Pseudomonadota</taxon>
        <taxon>Betaproteobacteria</taxon>
        <taxon>Burkholderiales</taxon>
        <taxon>Burkholderiaceae</taxon>
        <taxon>Paraburkholderia</taxon>
    </lineage>
</organism>
<evidence type="ECO:0000256" key="3">
    <source>
        <dbReference type="SAM" id="MobiDB-lite"/>
    </source>
</evidence>
<comment type="similarity">
    <text evidence="2">Belongs to the dGTPase family. Type 2 subfamily.</text>
</comment>
<dbReference type="HAMAP" id="MF_01212">
    <property type="entry name" value="dGTPase_type2"/>
    <property type="match status" value="1"/>
</dbReference>
<dbReference type="InterPro" id="IPR023023">
    <property type="entry name" value="dNTPase_2"/>
</dbReference>
<dbReference type="STRING" id="157910.SAMN05445850_1280"/>
<dbReference type="SUPFAM" id="SSF109604">
    <property type="entry name" value="HD-domain/PDEase-like"/>
    <property type="match status" value="1"/>
</dbReference>
<dbReference type="InterPro" id="IPR006261">
    <property type="entry name" value="dGTPase"/>
</dbReference>
<sequence length="424" mass="47403">MTDRRSDDIQHDTTSARAGAGNGVIAATASTADAAAAVATPAVPAPTQQALEAHLAPYAAHSSQSRGRRYAETAPSARTEFQRDRDRIVHSTAFRRLEYKTQVFVNHEGDLFRTRLTHSLEVAQIARSVARNLRVNEDLVEAISLAHDLGHTPFGHAGQDALNECMREHGGFEHNLQSLTVVDELEEHYGAFNGLNLCFETREGILKHCSRDNARRLGTLGERFLEGRQPSLEAQIANVADEIAYNNHDVDDGLRSGLLSLEQLAEVELWQTHCEAARGDYPQIEGRRLIHETVRRVINTLIVDLIETTRANLARYAPASLDDVRAAPPLVAHSDAIAAQAAALKRFLFRNMYRHYRVMRMANKARRVVVGLFDAFTDDPRLLPPDYQSADATRQPRLIAHYIAGMTDRYALKEYRRLFVIDDN</sequence>
<gene>
    <name evidence="5" type="ORF">SAMN05445850_1280</name>
</gene>
<dbReference type="GO" id="GO:0006203">
    <property type="term" value="P:dGTP catabolic process"/>
    <property type="evidence" value="ECO:0007669"/>
    <property type="project" value="TreeGrafter"/>
</dbReference>